<reference evidence="2 3" key="1">
    <citation type="submission" date="2019-02" db="EMBL/GenBank/DDBJ databases">
        <title>Opniocepnalus argus genome.</title>
        <authorList>
            <person name="Zhou C."/>
            <person name="Xiao S."/>
        </authorList>
    </citation>
    <scope>NUCLEOTIDE SEQUENCE [LARGE SCALE GENOMIC DNA]</scope>
    <source>
        <strain evidence="2">OARG1902GOOAL</strain>
        <tissue evidence="2">Muscle</tissue>
    </source>
</reference>
<evidence type="ECO:0000313" key="3">
    <source>
        <dbReference type="Proteomes" id="UP000503349"/>
    </source>
</evidence>
<protein>
    <submittedName>
        <fullName evidence="2">Uncharacterized protein</fullName>
    </submittedName>
</protein>
<gene>
    <name evidence="2" type="ORF">EXN66_Car020977</name>
</gene>
<accession>A0A6G1QT82</accession>
<feature type="compositionally biased region" description="Basic and acidic residues" evidence="1">
    <location>
        <begin position="35"/>
        <end position="52"/>
    </location>
</feature>
<proteinExistence type="predicted"/>
<feature type="region of interest" description="Disordered" evidence="1">
    <location>
        <begin position="30"/>
        <end position="52"/>
    </location>
</feature>
<name>A0A6G1QT82_CHAAH</name>
<dbReference type="Proteomes" id="UP000503349">
    <property type="component" value="Chromosome 21"/>
</dbReference>
<sequence>MDEREIIPPENPRRLSPNLPHRQFFCGPADFKPGLSEKRANKNNEEHYVRGK</sequence>
<dbReference type="EMBL" id="CM015732">
    <property type="protein sequence ID" value="KAF3705286.1"/>
    <property type="molecule type" value="Genomic_DNA"/>
</dbReference>
<evidence type="ECO:0000313" key="2">
    <source>
        <dbReference type="EMBL" id="KAF3705286.1"/>
    </source>
</evidence>
<reference evidence="3" key="2">
    <citation type="submission" date="2019-02" db="EMBL/GenBank/DDBJ databases">
        <title>Opniocepnalus argus Var Kimnra genome.</title>
        <authorList>
            <person name="Zhou C."/>
            <person name="Xiao S."/>
        </authorList>
    </citation>
    <scope>NUCLEOTIDE SEQUENCE [LARGE SCALE GENOMIC DNA]</scope>
</reference>
<dbReference type="AlphaFoldDB" id="A0A6G1QT82"/>
<keyword evidence="3" id="KW-1185">Reference proteome</keyword>
<organism evidence="2 3">
    <name type="scientific">Channa argus</name>
    <name type="common">Northern snakehead</name>
    <name type="synonym">Ophicephalus argus</name>
    <dbReference type="NCBI Taxonomy" id="215402"/>
    <lineage>
        <taxon>Eukaryota</taxon>
        <taxon>Metazoa</taxon>
        <taxon>Chordata</taxon>
        <taxon>Craniata</taxon>
        <taxon>Vertebrata</taxon>
        <taxon>Euteleostomi</taxon>
        <taxon>Actinopterygii</taxon>
        <taxon>Neopterygii</taxon>
        <taxon>Teleostei</taxon>
        <taxon>Neoteleostei</taxon>
        <taxon>Acanthomorphata</taxon>
        <taxon>Anabantaria</taxon>
        <taxon>Anabantiformes</taxon>
        <taxon>Channoidei</taxon>
        <taxon>Channidae</taxon>
        <taxon>Channa</taxon>
    </lineage>
</organism>
<evidence type="ECO:0000256" key="1">
    <source>
        <dbReference type="SAM" id="MobiDB-lite"/>
    </source>
</evidence>
<feature type="compositionally biased region" description="Basic and acidic residues" evidence="1">
    <location>
        <begin position="1"/>
        <end position="13"/>
    </location>
</feature>
<feature type="region of interest" description="Disordered" evidence="1">
    <location>
        <begin position="1"/>
        <end position="20"/>
    </location>
</feature>